<keyword evidence="14" id="KW-0325">Glycoprotein</keyword>
<comment type="cofactor">
    <cofactor evidence="1">
        <name>FAD</name>
        <dbReference type="ChEBI" id="CHEBI:57692"/>
    </cofactor>
</comment>
<evidence type="ECO:0000256" key="16">
    <source>
        <dbReference type="SAM" id="SignalP"/>
    </source>
</evidence>
<dbReference type="PANTHER" id="PTHR12613:SF0">
    <property type="entry name" value="ERO1-LIKE PROTEIN"/>
    <property type="match status" value="1"/>
</dbReference>
<evidence type="ECO:0000256" key="2">
    <source>
        <dbReference type="ARBA" id="ARBA00004367"/>
    </source>
</evidence>
<protein>
    <submittedName>
        <fullName evidence="17">Endoplasmic oxidoreductin-1</fullName>
    </submittedName>
</protein>
<dbReference type="SUPFAM" id="SSF110019">
    <property type="entry name" value="ERO1-like"/>
    <property type="match status" value="1"/>
</dbReference>
<keyword evidence="6" id="KW-0285">Flavoprotein</keyword>
<evidence type="ECO:0000256" key="12">
    <source>
        <dbReference type="ARBA" id="ARBA00023136"/>
    </source>
</evidence>
<evidence type="ECO:0000313" key="17">
    <source>
        <dbReference type="EMBL" id="TEB38292.1"/>
    </source>
</evidence>
<proteinExistence type="inferred from homology"/>
<dbReference type="GO" id="GO:0016972">
    <property type="term" value="F:thiol oxidase activity"/>
    <property type="evidence" value="ECO:0007669"/>
    <property type="project" value="InterPro"/>
</dbReference>
<dbReference type="PANTHER" id="PTHR12613">
    <property type="entry name" value="ERO1-RELATED"/>
    <property type="match status" value="1"/>
</dbReference>
<dbReference type="AlphaFoldDB" id="A0A4Y7TXE4"/>
<evidence type="ECO:0000313" key="18">
    <source>
        <dbReference type="Proteomes" id="UP000298030"/>
    </source>
</evidence>
<comment type="caution">
    <text evidence="17">The sequence shown here is derived from an EMBL/GenBank/DDBJ whole genome shotgun (WGS) entry which is preliminary data.</text>
</comment>
<comment type="subunit">
    <text evidence="4">May function both as a monomer and a homodimer.</text>
</comment>
<evidence type="ECO:0000256" key="9">
    <source>
        <dbReference type="ARBA" id="ARBA00022827"/>
    </source>
</evidence>
<keyword evidence="5" id="KW-0813">Transport</keyword>
<keyword evidence="11" id="KW-0560">Oxidoreductase</keyword>
<dbReference type="STRING" id="71717.A0A4Y7TXE4"/>
<evidence type="ECO:0000256" key="7">
    <source>
        <dbReference type="ARBA" id="ARBA00022729"/>
    </source>
</evidence>
<keyword evidence="12" id="KW-0472">Membrane</keyword>
<dbReference type="GO" id="GO:0015035">
    <property type="term" value="F:protein-disulfide reductase activity"/>
    <property type="evidence" value="ECO:0007669"/>
    <property type="project" value="InterPro"/>
</dbReference>
<dbReference type="GO" id="GO:0034975">
    <property type="term" value="P:protein folding in endoplasmic reticulum"/>
    <property type="evidence" value="ECO:0007669"/>
    <property type="project" value="InterPro"/>
</dbReference>
<comment type="similarity">
    <text evidence="3">Belongs to the EROs family.</text>
</comment>
<evidence type="ECO:0000256" key="15">
    <source>
        <dbReference type="ARBA" id="ARBA00023284"/>
    </source>
</evidence>
<dbReference type="GO" id="GO:0071949">
    <property type="term" value="F:FAD binding"/>
    <property type="evidence" value="ECO:0007669"/>
    <property type="project" value="InterPro"/>
</dbReference>
<dbReference type="Pfam" id="PF04137">
    <property type="entry name" value="ERO1"/>
    <property type="match status" value="1"/>
</dbReference>
<reference evidence="17 18" key="1">
    <citation type="journal article" date="2019" name="Nat. Ecol. Evol.">
        <title>Megaphylogeny resolves global patterns of mushroom evolution.</title>
        <authorList>
            <person name="Varga T."/>
            <person name="Krizsan K."/>
            <person name="Foldi C."/>
            <person name="Dima B."/>
            <person name="Sanchez-Garcia M."/>
            <person name="Sanchez-Ramirez S."/>
            <person name="Szollosi G.J."/>
            <person name="Szarkandi J.G."/>
            <person name="Papp V."/>
            <person name="Albert L."/>
            <person name="Andreopoulos W."/>
            <person name="Angelini C."/>
            <person name="Antonin V."/>
            <person name="Barry K.W."/>
            <person name="Bougher N.L."/>
            <person name="Buchanan P."/>
            <person name="Buyck B."/>
            <person name="Bense V."/>
            <person name="Catcheside P."/>
            <person name="Chovatia M."/>
            <person name="Cooper J."/>
            <person name="Damon W."/>
            <person name="Desjardin D."/>
            <person name="Finy P."/>
            <person name="Geml J."/>
            <person name="Haridas S."/>
            <person name="Hughes K."/>
            <person name="Justo A."/>
            <person name="Karasinski D."/>
            <person name="Kautmanova I."/>
            <person name="Kiss B."/>
            <person name="Kocsube S."/>
            <person name="Kotiranta H."/>
            <person name="LaButti K.M."/>
            <person name="Lechner B.E."/>
            <person name="Liimatainen K."/>
            <person name="Lipzen A."/>
            <person name="Lukacs Z."/>
            <person name="Mihaltcheva S."/>
            <person name="Morgado L.N."/>
            <person name="Niskanen T."/>
            <person name="Noordeloos M.E."/>
            <person name="Ohm R.A."/>
            <person name="Ortiz-Santana B."/>
            <person name="Ovrebo C."/>
            <person name="Racz N."/>
            <person name="Riley R."/>
            <person name="Savchenko A."/>
            <person name="Shiryaev A."/>
            <person name="Soop K."/>
            <person name="Spirin V."/>
            <person name="Szebenyi C."/>
            <person name="Tomsovsky M."/>
            <person name="Tulloss R.E."/>
            <person name="Uehling J."/>
            <person name="Grigoriev I.V."/>
            <person name="Vagvolgyi C."/>
            <person name="Papp T."/>
            <person name="Martin F.M."/>
            <person name="Miettinen O."/>
            <person name="Hibbett D.S."/>
            <person name="Nagy L.G."/>
        </authorList>
    </citation>
    <scope>NUCLEOTIDE SEQUENCE [LARGE SCALE GENOMIC DNA]</scope>
    <source>
        <strain evidence="17 18">FP101781</strain>
    </source>
</reference>
<comment type="subcellular location">
    <subcellularLocation>
        <location evidence="2">Endoplasmic reticulum membrane</location>
        <topology evidence="2">Peripheral membrane protein</topology>
        <orientation evidence="2">Lumenal side</orientation>
    </subcellularLocation>
</comment>
<evidence type="ECO:0000256" key="5">
    <source>
        <dbReference type="ARBA" id="ARBA00022448"/>
    </source>
</evidence>
<feature type="signal peptide" evidence="16">
    <location>
        <begin position="1"/>
        <end position="25"/>
    </location>
</feature>
<evidence type="ECO:0000256" key="8">
    <source>
        <dbReference type="ARBA" id="ARBA00022824"/>
    </source>
</evidence>
<keyword evidence="18" id="KW-1185">Reference proteome</keyword>
<evidence type="ECO:0000256" key="13">
    <source>
        <dbReference type="ARBA" id="ARBA00023157"/>
    </source>
</evidence>
<evidence type="ECO:0000256" key="11">
    <source>
        <dbReference type="ARBA" id="ARBA00023002"/>
    </source>
</evidence>
<keyword evidence="9" id="KW-0274">FAD</keyword>
<keyword evidence="15" id="KW-0676">Redox-active center</keyword>
<evidence type="ECO:0000256" key="1">
    <source>
        <dbReference type="ARBA" id="ARBA00001974"/>
    </source>
</evidence>
<evidence type="ECO:0000256" key="3">
    <source>
        <dbReference type="ARBA" id="ARBA00008277"/>
    </source>
</evidence>
<keyword evidence="13" id="KW-1015">Disulfide bond</keyword>
<gene>
    <name evidence="17" type="ORF">FA13DRAFT_1725941</name>
</gene>
<organism evidence="17 18">
    <name type="scientific">Coprinellus micaceus</name>
    <name type="common">Glistening ink-cap mushroom</name>
    <name type="synonym">Coprinus micaceus</name>
    <dbReference type="NCBI Taxonomy" id="71717"/>
    <lineage>
        <taxon>Eukaryota</taxon>
        <taxon>Fungi</taxon>
        <taxon>Dikarya</taxon>
        <taxon>Basidiomycota</taxon>
        <taxon>Agaricomycotina</taxon>
        <taxon>Agaricomycetes</taxon>
        <taxon>Agaricomycetidae</taxon>
        <taxon>Agaricales</taxon>
        <taxon>Agaricineae</taxon>
        <taxon>Psathyrellaceae</taxon>
        <taxon>Coprinellus</taxon>
    </lineage>
</organism>
<evidence type="ECO:0000256" key="6">
    <source>
        <dbReference type="ARBA" id="ARBA00022630"/>
    </source>
</evidence>
<keyword evidence="8" id="KW-0256">Endoplasmic reticulum</keyword>
<evidence type="ECO:0000256" key="4">
    <source>
        <dbReference type="ARBA" id="ARBA00011802"/>
    </source>
</evidence>
<sequence>MKLVTTCRTLQFIWILQAFGWTVNGADSFLSERLVRKGQVQNVLEHEPARAAPSCEHSELTGPIETTSCDYEMIESVNEELFNNLSDLVKTPFFRYFQVDLYRECPFWDDFGSCTNEGCAITTVDESEIPEKWRAKALSEVDPSSRDTRHQLPGCYYRDSDFCFLDDNTEGDYYDLQLVPERYTGYSGHDAQRVWRAIYEENCFGLTELNLMSAKSPGLVSLPDTMIESLHENGADPDPHCLEKRVYYKVISGLHTSISIHICHEWLNQTTGEWGPNLQCFIDRVASHPERLKYIYFDTILMLRAVARLAPMLESHDYCSSGNQLDDEHTLDYINKITTIAKDVGKFDEGVLFRGENANVLREEFKTHFRNVTRIMDCVGCDKCRLWGKIQTTGVATALKVLFELDEKALSPGSNLLQRSEIVALMNTLYRFSESLHAVDKFRDMWRKLEPRESTMIAEKVEESTAPKARPSPAVHEELPPPSVFERLTSLFNVCKNSTVDCIRVLFWRAVNTIGMFFKPSGKENGPGYKNEL</sequence>
<dbReference type="InterPro" id="IPR007266">
    <property type="entry name" value="Ero1"/>
</dbReference>
<dbReference type="EMBL" id="QPFP01000003">
    <property type="protein sequence ID" value="TEB38292.1"/>
    <property type="molecule type" value="Genomic_DNA"/>
</dbReference>
<accession>A0A4Y7TXE4</accession>
<dbReference type="InterPro" id="IPR037192">
    <property type="entry name" value="ERO1-like_sf"/>
</dbReference>
<keyword evidence="10" id="KW-0249">Electron transport</keyword>
<dbReference type="GO" id="GO:0005789">
    <property type="term" value="C:endoplasmic reticulum membrane"/>
    <property type="evidence" value="ECO:0007669"/>
    <property type="project" value="UniProtKB-SubCell"/>
</dbReference>
<evidence type="ECO:0000256" key="14">
    <source>
        <dbReference type="ARBA" id="ARBA00023180"/>
    </source>
</evidence>
<name>A0A4Y7TXE4_COPMI</name>
<dbReference type="Proteomes" id="UP000298030">
    <property type="component" value="Unassembled WGS sequence"/>
</dbReference>
<evidence type="ECO:0000256" key="10">
    <source>
        <dbReference type="ARBA" id="ARBA00022982"/>
    </source>
</evidence>
<keyword evidence="7 16" id="KW-0732">Signal</keyword>
<dbReference type="OrthoDB" id="269384at2759"/>
<feature type="chain" id="PRO_5021212307" evidence="16">
    <location>
        <begin position="26"/>
        <end position="533"/>
    </location>
</feature>